<keyword evidence="3" id="KW-1185">Reference proteome</keyword>
<dbReference type="Gene3D" id="1.10.472.80">
    <property type="entry name" value="Ypt/Rab-GAP domain of gyp1p, domain 3"/>
    <property type="match status" value="1"/>
</dbReference>
<dbReference type="InterPro" id="IPR036034">
    <property type="entry name" value="PDZ_sf"/>
</dbReference>
<dbReference type="STRING" id="65357.A0A024G6W4"/>
<dbReference type="SMART" id="SM00164">
    <property type="entry name" value="TBC"/>
    <property type="match status" value="1"/>
</dbReference>
<dbReference type="OrthoDB" id="294251at2759"/>
<dbReference type="InterPro" id="IPR000195">
    <property type="entry name" value="Rab-GAP-TBC_dom"/>
</dbReference>
<dbReference type="Gene3D" id="1.10.8.270">
    <property type="entry name" value="putative rabgap domain of human tbc1 domain family member 14 like domains"/>
    <property type="match status" value="1"/>
</dbReference>
<feature type="domain" description="Rab-GAP TBC" evidence="1">
    <location>
        <begin position="329"/>
        <end position="521"/>
    </location>
</feature>
<dbReference type="PANTHER" id="PTHR47219">
    <property type="entry name" value="RAB GTPASE-ACTIVATING PROTEIN 1-LIKE"/>
    <property type="match status" value="1"/>
</dbReference>
<dbReference type="AlphaFoldDB" id="A0A024G6W4"/>
<proteinExistence type="predicted"/>
<name>A0A024G6W4_9STRA</name>
<reference evidence="2 3" key="1">
    <citation type="submission" date="2012-05" db="EMBL/GenBank/DDBJ databases">
        <title>Recombination and specialization in a pathogen metapopulation.</title>
        <authorList>
            <person name="Gardiner A."/>
            <person name="Kemen E."/>
            <person name="Schultz-Larsen T."/>
            <person name="MacLean D."/>
            <person name="Van Oosterhout C."/>
            <person name="Jones J.D.G."/>
        </authorList>
    </citation>
    <scope>NUCLEOTIDE SEQUENCE [LARGE SCALE GENOMIC DNA]</scope>
    <source>
        <strain evidence="2 3">Ac Nc2</strain>
    </source>
</reference>
<evidence type="ECO:0000259" key="1">
    <source>
        <dbReference type="PROSITE" id="PS50086"/>
    </source>
</evidence>
<dbReference type="InParanoid" id="A0A024G6W4"/>
<dbReference type="GO" id="GO:0005096">
    <property type="term" value="F:GTPase activator activity"/>
    <property type="evidence" value="ECO:0007669"/>
    <property type="project" value="TreeGrafter"/>
</dbReference>
<sequence length="614" mass="69910">MGLFDAVERDKSDFTALYHPPGREYDVSAGRKMQETRKASHSSNIAAHGADKQKDYNFGTIAKLRNCHPNHLTSRHQISQIIGENLSFGSFARVIRTKYHIRTRGSAAWVLLETASSKTLGKSMRGARWKTTEAIACLYEVEFPTHKALRALPATIASVRLGIELETDLQGQYAIVKSIHSSGIASSIKQVILPGFLVVAVNGIDVSSWTFSAILQQIREKSCQTSIPLLLRFCDSSVLPLSRYRHEETLCNCDEYGFAKSDKHIIRSTLQQQHRKHRVRRLQAAENWARFMSTYGGSEAVSKLIEGECHDECVLETFHAELRRLVAGGIPGPFRPQIWTFLARISLQKQTYPIDYYANLLDRVDASPSLPDIEKDVSRTFPEHPFFCRQQGRRELRNVLAAYSLHNPSIGYCQSMNFITGMMLLFIPEEDAFWLLSVLLHEDPSFYLCAENYSQTMLGSRTDQLVFQKLIQKRYPDIAAHFKANGIQIHLITLHWFLCGFLRTLPTETALRVWDVFLLDGQQVFFRVALAILEWYRPSILEAGTDDLQALLRDLGDDLHDEDTFIAFCTDCCQVTSEKSLPIEGELMKEIRELRIEARNQLKREDEAFSPLQA</sequence>
<evidence type="ECO:0000313" key="3">
    <source>
        <dbReference type="Proteomes" id="UP000053237"/>
    </source>
</evidence>
<dbReference type="GO" id="GO:0031267">
    <property type="term" value="F:small GTPase binding"/>
    <property type="evidence" value="ECO:0007669"/>
    <property type="project" value="TreeGrafter"/>
</dbReference>
<dbReference type="Pfam" id="PF00566">
    <property type="entry name" value="RabGAP-TBC"/>
    <property type="match status" value="1"/>
</dbReference>
<dbReference type="SUPFAM" id="SSF50156">
    <property type="entry name" value="PDZ domain-like"/>
    <property type="match status" value="1"/>
</dbReference>
<dbReference type="FunFam" id="1.10.8.270:FF:000016">
    <property type="entry name" value="TBC1 domain family member 2A"/>
    <property type="match status" value="1"/>
</dbReference>
<organism evidence="2 3">
    <name type="scientific">Albugo candida</name>
    <dbReference type="NCBI Taxonomy" id="65357"/>
    <lineage>
        <taxon>Eukaryota</taxon>
        <taxon>Sar</taxon>
        <taxon>Stramenopiles</taxon>
        <taxon>Oomycota</taxon>
        <taxon>Peronosporomycetes</taxon>
        <taxon>Albuginales</taxon>
        <taxon>Albuginaceae</taxon>
        <taxon>Albugo</taxon>
    </lineage>
</organism>
<dbReference type="PANTHER" id="PTHR47219:SF20">
    <property type="entry name" value="TBC1 DOMAIN FAMILY MEMBER 2B"/>
    <property type="match status" value="1"/>
</dbReference>
<accession>A0A024G6W4</accession>
<dbReference type="PROSITE" id="PS50086">
    <property type="entry name" value="TBC_RABGAP"/>
    <property type="match status" value="1"/>
</dbReference>
<dbReference type="SUPFAM" id="SSF47923">
    <property type="entry name" value="Ypt/Rab-GAP domain of gyp1p"/>
    <property type="match status" value="2"/>
</dbReference>
<protein>
    <recommendedName>
        <fullName evidence="1">Rab-GAP TBC domain-containing protein</fullName>
    </recommendedName>
</protein>
<comment type="caution">
    <text evidence="2">The sequence shown here is derived from an EMBL/GenBank/DDBJ whole genome shotgun (WGS) entry which is preliminary data.</text>
</comment>
<dbReference type="InterPro" id="IPR035969">
    <property type="entry name" value="Rab-GAP_TBC_sf"/>
</dbReference>
<evidence type="ECO:0000313" key="2">
    <source>
        <dbReference type="EMBL" id="CCI42299.1"/>
    </source>
</evidence>
<dbReference type="InterPro" id="IPR050302">
    <property type="entry name" value="Rab_GAP_TBC_domain"/>
</dbReference>
<dbReference type="EMBL" id="CAIX01000032">
    <property type="protein sequence ID" value="CCI42299.1"/>
    <property type="molecule type" value="Genomic_DNA"/>
</dbReference>
<dbReference type="Proteomes" id="UP000053237">
    <property type="component" value="Unassembled WGS sequence"/>
</dbReference>
<gene>
    <name evidence="2" type="ORF">BN9_030830</name>
</gene>